<dbReference type="AlphaFoldDB" id="A0A4Y8KYP5"/>
<dbReference type="PROSITE" id="PS51257">
    <property type="entry name" value="PROKAR_LIPOPROTEIN"/>
    <property type="match status" value="1"/>
</dbReference>
<protein>
    <recommendedName>
        <fullName evidence="4">Major fimbrial subunit protein N-terminal domain-containing protein</fullName>
    </recommendedName>
</protein>
<organism evidence="2 3">
    <name type="scientific">Dysgonomonas capnocytophagoides</name>
    <dbReference type="NCBI Taxonomy" id="45254"/>
    <lineage>
        <taxon>Bacteria</taxon>
        <taxon>Pseudomonadati</taxon>
        <taxon>Bacteroidota</taxon>
        <taxon>Bacteroidia</taxon>
        <taxon>Bacteroidales</taxon>
        <taxon>Dysgonomonadaceae</taxon>
        <taxon>Dysgonomonas</taxon>
    </lineage>
</organism>
<evidence type="ECO:0000313" key="3">
    <source>
        <dbReference type="Proteomes" id="UP000297861"/>
    </source>
</evidence>
<feature type="chain" id="PRO_5021474516" description="Major fimbrial subunit protein N-terminal domain-containing protein" evidence="1">
    <location>
        <begin position="26"/>
        <end position="429"/>
    </location>
</feature>
<feature type="signal peptide" evidence="1">
    <location>
        <begin position="1"/>
        <end position="25"/>
    </location>
</feature>
<keyword evidence="3" id="KW-1185">Reference proteome</keyword>
<proteinExistence type="predicted"/>
<comment type="caution">
    <text evidence="2">The sequence shown here is derived from an EMBL/GenBank/DDBJ whole genome shotgun (WGS) entry which is preliminary data.</text>
</comment>
<evidence type="ECO:0000256" key="1">
    <source>
        <dbReference type="SAM" id="SignalP"/>
    </source>
</evidence>
<dbReference type="STRING" id="1121485.GCA_000426485_01650"/>
<dbReference type="Proteomes" id="UP000297861">
    <property type="component" value="Unassembled WGS sequence"/>
</dbReference>
<name>A0A4Y8KYP5_9BACT</name>
<sequence>MTRIQLLYILLISILIAFSGCQSQTDDDSSTTDPQSIVYLSVTRAQVDGLETFNADDEDYEDRVHDMAMLVFDSSTGTKVGEYFDEHIALSEKDKSFVIQLTPGKRDFYFVANMTVNELKKITTQSDMDVYMNTFSDLDPDLYLSASEDKGFPMSRVYRNQIITEGGSLYSPQPFCPDNEDRVKLIRVVAKLDVRIDTSGNNLDVKNVYYKNASRQFSLTSSLEGRVQVYYEDKPLKKVNNTYLYYIPEALMISPSWPTAVNHQPINYFVIETLDGTQYEIPIVTYDGTIPEKDYLSFAMGNTTEKPDYNVYCNRHYLYTIKKLETLEIVYTIDPWHVVENSTYMGYGYNVEVGEDGNVTISNTIEACDPHKVTLETVGDFKFSDGTTTKTFTDADPQSSVQYVLSPVPTSGTYMKVYYNGNLVKTFSK</sequence>
<evidence type="ECO:0000313" key="2">
    <source>
        <dbReference type="EMBL" id="TFD94776.1"/>
    </source>
</evidence>
<reference evidence="2 3" key="1">
    <citation type="submission" date="2019-03" db="EMBL/GenBank/DDBJ databases">
        <title>San Antonio Military Medical Center submission to MRSN (WRAIR), pending publication.</title>
        <authorList>
            <person name="Blyth D.M."/>
            <person name="Mccarthy S.L."/>
            <person name="Schall S.E."/>
            <person name="Stam J.A."/>
            <person name="Ong A.C."/>
            <person name="Mcgann P.T."/>
        </authorList>
    </citation>
    <scope>NUCLEOTIDE SEQUENCE [LARGE SCALE GENOMIC DNA]</scope>
    <source>
        <strain evidence="2 3">MRSN571793</strain>
    </source>
</reference>
<evidence type="ECO:0008006" key="4">
    <source>
        <dbReference type="Google" id="ProtNLM"/>
    </source>
</evidence>
<keyword evidence="1" id="KW-0732">Signal</keyword>
<dbReference type="EMBL" id="SOML01000010">
    <property type="protein sequence ID" value="TFD94776.1"/>
    <property type="molecule type" value="Genomic_DNA"/>
</dbReference>
<accession>A0A4Y8KYP5</accession>
<dbReference type="OrthoDB" id="1014294at2"/>
<gene>
    <name evidence="2" type="ORF">E2605_14935</name>
</gene>